<dbReference type="PANTHER" id="PTHR46880">
    <property type="entry name" value="RAS-ASSOCIATING DOMAIN-CONTAINING PROTEIN"/>
    <property type="match status" value="1"/>
</dbReference>
<dbReference type="EMBL" id="JAGEUA010000010">
    <property type="protein sequence ID" value="KAL0964158.1"/>
    <property type="molecule type" value="Genomic_DNA"/>
</dbReference>
<evidence type="ECO:0000313" key="2">
    <source>
        <dbReference type="EMBL" id="KAL0964158.1"/>
    </source>
</evidence>
<keyword evidence="3" id="KW-1185">Reference proteome</keyword>
<dbReference type="InterPro" id="IPR008906">
    <property type="entry name" value="HATC_C_dom"/>
</dbReference>
<feature type="domain" description="HAT C-terminal dimerisation" evidence="1">
    <location>
        <begin position="48"/>
        <end position="104"/>
    </location>
</feature>
<dbReference type="AlphaFoldDB" id="A0ABD0W4T7"/>
<dbReference type="Proteomes" id="UP001557470">
    <property type="component" value="Unassembled WGS sequence"/>
</dbReference>
<dbReference type="InterPro" id="IPR012337">
    <property type="entry name" value="RNaseH-like_sf"/>
</dbReference>
<proteinExistence type="predicted"/>
<dbReference type="Pfam" id="PF05699">
    <property type="entry name" value="Dimer_Tnp_hAT"/>
    <property type="match status" value="1"/>
</dbReference>
<evidence type="ECO:0000259" key="1">
    <source>
        <dbReference type="Pfam" id="PF05699"/>
    </source>
</evidence>
<evidence type="ECO:0000313" key="3">
    <source>
        <dbReference type="Proteomes" id="UP001557470"/>
    </source>
</evidence>
<organism evidence="2 3">
    <name type="scientific">Umbra pygmaea</name>
    <name type="common">Eastern mudminnow</name>
    <dbReference type="NCBI Taxonomy" id="75934"/>
    <lineage>
        <taxon>Eukaryota</taxon>
        <taxon>Metazoa</taxon>
        <taxon>Chordata</taxon>
        <taxon>Craniata</taxon>
        <taxon>Vertebrata</taxon>
        <taxon>Euteleostomi</taxon>
        <taxon>Actinopterygii</taxon>
        <taxon>Neopterygii</taxon>
        <taxon>Teleostei</taxon>
        <taxon>Protacanthopterygii</taxon>
        <taxon>Esociformes</taxon>
        <taxon>Umbridae</taxon>
        <taxon>Umbra</taxon>
    </lineage>
</organism>
<dbReference type="PANTHER" id="PTHR46880:SF5">
    <property type="entry name" value="DUF4371 DOMAIN-CONTAINING PROTEIN"/>
    <property type="match status" value="1"/>
</dbReference>
<gene>
    <name evidence="2" type="ORF">UPYG_G00319990</name>
</gene>
<reference evidence="2 3" key="1">
    <citation type="submission" date="2024-06" db="EMBL/GenBank/DDBJ databases">
        <authorList>
            <person name="Pan Q."/>
            <person name="Wen M."/>
            <person name="Jouanno E."/>
            <person name="Zahm M."/>
            <person name="Klopp C."/>
            <person name="Cabau C."/>
            <person name="Louis A."/>
            <person name="Berthelot C."/>
            <person name="Parey E."/>
            <person name="Roest Crollius H."/>
            <person name="Montfort J."/>
            <person name="Robinson-Rechavi M."/>
            <person name="Bouchez O."/>
            <person name="Lampietro C."/>
            <person name="Lopez Roques C."/>
            <person name="Donnadieu C."/>
            <person name="Postlethwait J."/>
            <person name="Bobe J."/>
            <person name="Verreycken H."/>
            <person name="Guiguen Y."/>
        </authorList>
    </citation>
    <scope>NUCLEOTIDE SEQUENCE [LARGE SCALE GENOMIC DNA]</scope>
    <source>
        <strain evidence="2">Up_M1</strain>
        <tissue evidence="2">Testis</tissue>
    </source>
</reference>
<sequence>MLAKQFPPINEKTLLQEWQSFKVLTTTGILKDKSQLDIMTAMVSGSDELHLVYPNLSLLSAIALKIPVSSVNCERDFVEMNRIKTDLRNRLQGNSLTACMKIMQQFIFSGKPTWTKLVHYKHTQ</sequence>
<dbReference type="SUPFAM" id="SSF53098">
    <property type="entry name" value="Ribonuclease H-like"/>
    <property type="match status" value="1"/>
</dbReference>
<name>A0ABD0W4T7_UMBPY</name>
<accession>A0ABD0W4T7</accession>
<comment type="caution">
    <text evidence="2">The sequence shown here is derived from an EMBL/GenBank/DDBJ whole genome shotgun (WGS) entry which is preliminary data.</text>
</comment>
<protein>
    <recommendedName>
        <fullName evidence="1">HAT C-terminal dimerisation domain-containing protein</fullName>
    </recommendedName>
</protein>